<dbReference type="EMBL" id="JACHHT010000005">
    <property type="protein sequence ID" value="MBB6523742.1"/>
    <property type="molecule type" value="Genomic_DNA"/>
</dbReference>
<accession>A0A7X0N006</accession>
<feature type="signal peptide" evidence="1">
    <location>
        <begin position="1"/>
        <end position="22"/>
    </location>
</feature>
<protein>
    <recommendedName>
        <fullName evidence="4">Lipoprotein</fullName>
    </recommendedName>
</protein>
<comment type="caution">
    <text evidence="2">The sequence shown here is derived from an EMBL/GenBank/DDBJ whole genome shotgun (WGS) entry which is preliminary data.</text>
</comment>
<name>A0A7X0N006_9GAMM</name>
<dbReference type="PROSITE" id="PS51257">
    <property type="entry name" value="PROKAR_LIPOPROTEIN"/>
    <property type="match status" value="1"/>
</dbReference>
<organism evidence="2 3">
    <name type="scientific">Pseudoteredinibacter isoporae</name>
    <dbReference type="NCBI Taxonomy" id="570281"/>
    <lineage>
        <taxon>Bacteria</taxon>
        <taxon>Pseudomonadati</taxon>
        <taxon>Pseudomonadota</taxon>
        <taxon>Gammaproteobacteria</taxon>
        <taxon>Cellvibrionales</taxon>
        <taxon>Cellvibrionaceae</taxon>
        <taxon>Pseudoteredinibacter</taxon>
    </lineage>
</organism>
<dbReference type="AlphaFoldDB" id="A0A7X0N006"/>
<proteinExistence type="predicted"/>
<gene>
    <name evidence="2" type="ORF">HNR48_004057</name>
</gene>
<keyword evidence="3" id="KW-1185">Reference proteome</keyword>
<dbReference type="InParanoid" id="A0A7X0N006"/>
<feature type="chain" id="PRO_5030938262" description="Lipoprotein" evidence="1">
    <location>
        <begin position="23"/>
        <end position="147"/>
    </location>
</feature>
<evidence type="ECO:0000256" key="1">
    <source>
        <dbReference type="SAM" id="SignalP"/>
    </source>
</evidence>
<evidence type="ECO:0000313" key="3">
    <source>
        <dbReference type="Proteomes" id="UP000528457"/>
    </source>
</evidence>
<sequence>MLNVKKSAVRVLLATSIVGLLACESNGVIEGVSRGEVVRMEYQQGFMDNDGKLTLIMPGGERFEGKFVQGSTSTDGDEIRIGESSNDDSWVLMDSEQRSSSAKALLLGDRGRSMKCNFQFSSARGGIDDGGIGECKLSDGEKVEVVF</sequence>
<dbReference type="RefSeq" id="WP_166843482.1">
    <property type="nucleotide sequence ID" value="NZ_JAAONY010000005.1"/>
</dbReference>
<evidence type="ECO:0000313" key="2">
    <source>
        <dbReference type="EMBL" id="MBB6523742.1"/>
    </source>
</evidence>
<evidence type="ECO:0008006" key="4">
    <source>
        <dbReference type="Google" id="ProtNLM"/>
    </source>
</evidence>
<keyword evidence="1" id="KW-0732">Signal</keyword>
<reference evidence="2 3" key="1">
    <citation type="submission" date="2020-08" db="EMBL/GenBank/DDBJ databases">
        <title>Genomic Encyclopedia of Type Strains, Phase IV (KMG-IV): sequencing the most valuable type-strain genomes for metagenomic binning, comparative biology and taxonomic classification.</title>
        <authorList>
            <person name="Goeker M."/>
        </authorList>
    </citation>
    <scope>NUCLEOTIDE SEQUENCE [LARGE SCALE GENOMIC DNA]</scope>
    <source>
        <strain evidence="2 3">DSM 22368</strain>
    </source>
</reference>
<dbReference type="Proteomes" id="UP000528457">
    <property type="component" value="Unassembled WGS sequence"/>
</dbReference>